<dbReference type="eggNOG" id="COG0537">
    <property type="taxonomic scope" value="Bacteria"/>
</dbReference>
<feature type="domain" description="HIT" evidence="4">
    <location>
        <begin position="18"/>
        <end position="127"/>
    </location>
</feature>
<feature type="active site" description="Tele-AMP-histidine intermediate" evidence="1">
    <location>
        <position position="113"/>
    </location>
</feature>
<evidence type="ECO:0000313" key="5">
    <source>
        <dbReference type="EMBL" id="EFB76552.1"/>
    </source>
</evidence>
<dbReference type="PANTHER" id="PTHR23089">
    <property type="entry name" value="HISTIDINE TRIAD HIT PROTEIN"/>
    <property type="match status" value="1"/>
</dbReference>
<evidence type="ECO:0000256" key="1">
    <source>
        <dbReference type="PIRSR" id="PIRSR601310-1"/>
    </source>
</evidence>
<dbReference type="SUPFAM" id="SSF54197">
    <property type="entry name" value="HIT-like"/>
    <property type="match status" value="1"/>
</dbReference>
<dbReference type="STRING" id="411471.SUBVAR_04921"/>
<dbReference type="Proteomes" id="UP000003438">
    <property type="component" value="Unassembled WGS sequence"/>
</dbReference>
<dbReference type="GO" id="GO:0003824">
    <property type="term" value="F:catalytic activity"/>
    <property type="evidence" value="ECO:0007669"/>
    <property type="project" value="InterPro"/>
</dbReference>
<comment type="caution">
    <text evidence="5">The sequence shown here is derived from an EMBL/GenBank/DDBJ whole genome shotgun (WGS) entry which is preliminary data.</text>
</comment>
<evidence type="ECO:0000313" key="6">
    <source>
        <dbReference type="Proteomes" id="UP000003438"/>
    </source>
</evidence>
<accession>D1PKP4</accession>
<evidence type="ECO:0000256" key="3">
    <source>
        <dbReference type="PROSITE-ProRule" id="PRU00464"/>
    </source>
</evidence>
<dbReference type="Pfam" id="PF01230">
    <property type="entry name" value="HIT"/>
    <property type="match status" value="1"/>
</dbReference>
<dbReference type="PRINTS" id="PR00332">
    <property type="entry name" value="HISTRIAD"/>
</dbReference>
<reference evidence="5" key="1">
    <citation type="submission" date="2009-12" db="EMBL/GenBank/DDBJ databases">
        <authorList>
            <person name="Weinstock G."/>
            <person name="Sodergren E."/>
            <person name="Clifton S."/>
            <person name="Fulton L."/>
            <person name="Fulton B."/>
            <person name="Courtney L."/>
            <person name="Fronick C."/>
            <person name="Harrison M."/>
            <person name="Strong C."/>
            <person name="Farmer C."/>
            <person name="Delahaunty K."/>
            <person name="Markovic C."/>
            <person name="Hall O."/>
            <person name="Minx P."/>
            <person name="Tomlinson C."/>
            <person name="Mitreva M."/>
            <person name="Nelson J."/>
            <person name="Hou S."/>
            <person name="Wollam A."/>
            <person name="Pepin K.H."/>
            <person name="Johnson M."/>
            <person name="Bhonagiri V."/>
            <person name="Nash W.E."/>
            <person name="Warren W."/>
            <person name="Chinwalla A."/>
            <person name="Mardis E.R."/>
            <person name="Wilson R.K."/>
        </authorList>
    </citation>
    <scope>NUCLEOTIDE SEQUENCE [LARGE SCALE GENOMIC DNA]</scope>
    <source>
        <strain evidence="5">DSM 15176</strain>
    </source>
</reference>
<dbReference type="HOGENOM" id="CLU_056776_8_1_9"/>
<dbReference type="EMBL" id="ACBY02000020">
    <property type="protein sequence ID" value="EFB76552.1"/>
    <property type="molecule type" value="Genomic_DNA"/>
</dbReference>
<evidence type="ECO:0000259" key="4">
    <source>
        <dbReference type="PROSITE" id="PS51084"/>
    </source>
</evidence>
<dbReference type="PROSITE" id="PS51084">
    <property type="entry name" value="HIT_2"/>
    <property type="match status" value="1"/>
</dbReference>
<dbReference type="Gene3D" id="3.30.428.10">
    <property type="entry name" value="HIT-like"/>
    <property type="match status" value="1"/>
</dbReference>
<gene>
    <name evidence="5" type="ORF">SUBVAR_04921</name>
</gene>
<dbReference type="InterPro" id="IPR036265">
    <property type="entry name" value="HIT-like_sf"/>
</dbReference>
<proteinExistence type="predicted"/>
<dbReference type="InterPro" id="IPR001310">
    <property type="entry name" value="Histidine_triad_HIT"/>
</dbReference>
<name>D1PKP4_9FIRM</name>
<organism evidence="5 6">
    <name type="scientific">Subdoligranulum variabile DSM 15176</name>
    <dbReference type="NCBI Taxonomy" id="411471"/>
    <lineage>
        <taxon>Bacteria</taxon>
        <taxon>Bacillati</taxon>
        <taxon>Bacillota</taxon>
        <taxon>Clostridia</taxon>
        <taxon>Eubacteriales</taxon>
        <taxon>Oscillospiraceae</taxon>
        <taxon>Subdoligranulum</taxon>
    </lineage>
</organism>
<dbReference type="CDD" id="cd01276">
    <property type="entry name" value="PKCI_related"/>
    <property type="match status" value="1"/>
</dbReference>
<feature type="short sequence motif" description="Histidine triad motif" evidence="2 3">
    <location>
        <begin position="111"/>
        <end position="115"/>
    </location>
</feature>
<keyword evidence="6" id="KW-1185">Reference proteome</keyword>
<protein>
    <submittedName>
        <fullName evidence="5">Histidine triad domain protein</fullName>
    </submittedName>
</protein>
<sequence length="127" mass="14195">MYDTFEIQQRREKMEDCLFCKIAAGEIPSNKLYEDETLLAFYDIDPQAPVHFLVIPKQHISSAAALTEENAALLGHIYAVIAEQCRKLGVDEKGYRVITNVGEDGGQSVKHLHFHVLAGRSLAWPPG</sequence>
<dbReference type="InterPro" id="IPR011146">
    <property type="entry name" value="HIT-like"/>
</dbReference>
<dbReference type="AlphaFoldDB" id="D1PKP4"/>
<dbReference type="PROSITE" id="PS00892">
    <property type="entry name" value="HIT_1"/>
    <property type="match status" value="1"/>
</dbReference>
<dbReference type="InterPro" id="IPR019808">
    <property type="entry name" value="Histidine_triad_CS"/>
</dbReference>
<evidence type="ECO:0000256" key="2">
    <source>
        <dbReference type="PIRSR" id="PIRSR601310-3"/>
    </source>
</evidence>